<dbReference type="RefSeq" id="WP_039845848.1">
    <property type="nucleotide sequence ID" value="NZ_CP006877.1"/>
</dbReference>
<proteinExistence type="predicted"/>
<accession>A0A0B4X2Y3</accession>
<reference evidence="2 3" key="1">
    <citation type="submission" date="2013-11" db="EMBL/GenBank/DDBJ databases">
        <title>Complete genome sequence of Rhizobium gallicum bv. gallicum R602.</title>
        <authorList>
            <person name="Bustos P."/>
            <person name="Santamaria R.I."/>
            <person name="Lozano L."/>
            <person name="Acosta J.L."/>
            <person name="Ormeno-Orrillo E."/>
            <person name="Rogel M.A."/>
            <person name="Romero D."/>
            <person name="Cevallos M.A."/>
            <person name="Martinez-Romero E."/>
            <person name="Gonzalez V."/>
        </authorList>
    </citation>
    <scope>NUCLEOTIDE SEQUENCE [LARGE SCALE GENOMIC DNA]</scope>
    <source>
        <strain evidence="2 3">R602</strain>
    </source>
</reference>
<dbReference type="HOGENOM" id="CLU_162018_3_2_5"/>
<sequence length="77" mass="8742">MTSSTVFISNRSQAVRLPKAVAFPENVHLVDILKIGRSRVIVPQGKRWDDLFLSGPRVSEDFLSEREQPAAEERESF</sequence>
<gene>
    <name evidence="2" type="primary">vapB</name>
    <name evidence="2" type="ORF">RGR602_CH03142</name>
</gene>
<name>A0A0B4X2Y3_9HYPH</name>
<dbReference type="Proteomes" id="UP000031368">
    <property type="component" value="Chromosome"/>
</dbReference>
<feature type="domain" description="SpoVT-AbrB" evidence="1">
    <location>
        <begin position="6"/>
        <end position="49"/>
    </location>
</feature>
<dbReference type="AlphaFoldDB" id="A0A0B4X2Y3"/>
<organism evidence="2 3">
    <name type="scientific">Rhizobium gallicum bv. gallicum R602sp</name>
    <dbReference type="NCBI Taxonomy" id="1041138"/>
    <lineage>
        <taxon>Bacteria</taxon>
        <taxon>Pseudomonadati</taxon>
        <taxon>Pseudomonadota</taxon>
        <taxon>Alphaproteobacteria</taxon>
        <taxon>Hyphomicrobiales</taxon>
        <taxon>Rhizobiaceae</taxon>
        <taxon>Rhizobium/Agrobacterium group</taxon>
        <taxon>Rhizobium</taxon>
    </lineage>
</organism>
<dbReference type="PANTHER" id="PTHR37550">
    <property type="entry name" value="ANTITOXIN VAPB1"/>
    <property type="match status" value="1"/>
</dbReference>
<dbReference type="InterPro" id="IPR007159">
    <property type="entry name" value="SpoVT-AbrB_dom"/>
</dbReference>
<keyword evidence="3" id="KW-1185">Reference proteome</keyword>
<evidence type="ECO:0000259" key="1">
    <source>
        <dbReference type="Pfam" id="PF04014"/>
    </source>
</evidence>
<dbReference type="GO" id="GO:0003677">
    <property type="term" value="F:DNA binding"/>
    <property type="evidence" value="ECO:0007669"/>
    <property type="project" value="InterPro"/>
</dbReference>
<dbReference type="EMBL" id="CP006877">
    <property type="protein sequence ID" value="AJD42459.1"/>
    <property type="molecule type" value="Genomic_DNA"/>
</dbReference>
<dbReference type="PANTHER" id="PTHR37550:SF3">
    <property type="entry name" value="ANTITOXIN VAPB1"/>
    <property type="match status" value="1"/>
</dbReference>
<dbReference type="NCBIfam" id="NF040493">
    <property type="entry name" value="TA_anti_VapB"/>
    <property type="match status" value="1"/>
</dbReference>
<dbReference type="Pfam" id="PF04014">
    <property type="entry name" value="MazE_antitoxin"/>
    <property type="match status" value="1"/>
</dbReference>
<evidence type="ECO:0000313" key="2">
    <source>
        <dbReference type="EMBL" id="AJD42459.1"/>
    </source>
</evidence>
<dbReference type="Gene3D" id="2.10.260.10">
    <property type="match status" value="1"/>
</dbReference>
<protein>
    <submittedName>
        <fullName evidence="2">Toxin-antitoxin system antitoxin protein VapB</fullName>
    </submittedName>
</protein>
<dbReference type="InterPro" id="IPR047976">
    <property type="entry name" value="Anti_VapB2-like"/>
</dbReference>
<evidence type="ECO:0000313" key="3">
    <source>
        <dbReference type="Proteomes" id="UP000031368"/>
    </source>
</evidence>
<dbReference type="InterPro" id="IPR051734">
    <property type="entry name" value="VapB_TA_antitoxins"/>
</dbReference>
<dbReference type="KEGG" id="rga:RGR602_CH03142"/>